<dbReference type="AlphaFoldDB" id="A0A7C3I3S1"/>
<protein>
    <recommendedName>
        <fullName evidence="2">Lipoprotein</fullName>
    </recommendedName>
</protein>
<dbReference type="EMBL" id="DSWI01000016">
    <property type="protein sequence ID" value="HFG20564.1"/>
    <property type="molecule type" value="Genomic_DNA"/>
</dbReference>
<accession>A0A7C3I3S1</accession>
<evidence type="ECO:0000313" key="1">
    <source>
        <dbReference type="EMBL" id="HFG20564.1"/>
    </source>
</evidence>
<reference evidence="1" key="1">
    <citation type="journal article" date="2020" name="mSystems">
        <title>Genome- and Community-Level Interaction Insights into Carbon Utilization and Element Cycling Functions of Hydrothermarchaeota in Hydrothermal Sediment.</title>
        <authorList>
            <person name="Zhou Z."/>
            <person name="Liu Y."/>
            <person name="Xu W."/>
            <person name="Pan J."/>
            <person name="Luo Z.H."/>
            <person name="Li M."/>
        </authorList>
    </citation>
    <scope>NUCLEOTIDE SEQUENCE [LARGE SCALE GENOMIC DNA]</scope>
    <source>
        <strain evidence="1">SpSt-524</strain>
    </source>
</reference>
<sequence>MRKLPWLLLLLPLVLSSCILVVGLPASDFRFDSNWRRTSDGAYVFCTNQDSYIRYSFRAPDPDRIQSITEIYPGNISGRTLVEPRPKADLTYSNGRYTFVGKLTFGQTGVPQSLQPFAVVVVPVLPPPVTTNPPPPSKNGETEVTVEVVSTAGVTYRGTYTYDTYANCP</sequence>
<dbReference type="PROSITE" id="PS51257">
    <property type="entry name" value="PROKAR_LIPOPROTEIN"/>
    <property type="match status" value="1"/>
</dbReference>
<proteinExistence type="predicted"/>
<name>A0A7C3I3S1_MEIRU</name>
<evidence type="ECO:0008006" key="2">
    <source>
        <dbReference type="Google" id="ProtNLM"/>
    </source>
</evidence>
<comment type="caution">
    <text evidence="1">The sequence shown here is derived from an EMBL/GenBank/DDBJ whole genome shotgun (WGS) entry which is preliminary data.</text>
</comment>
<gene>
    <name evidence="1" type="ORF">ENS82_07580</name>
</gene>
<organism evidence="1">
    <name type="scientific">Meiothermus ruber</name>
    <dbReference type="NCBI Taxonomy" id="277"/>
    <lineage>
        <taxon>Bacteria</taxon>
        <taxon>Thermotogati</taxon>
        <taxon>Deinococcota</taxon>
        <taxon>Deinococci</taxon>
        <taxon>Thermales</taxon>
        <taxon>Thermaceae</taxon>
        <taxon>Meiothermus</taxon>
    </lineage>
</organism>